<organism evidence="15 16">
    <name type="scientific">Chelonia mydas</name>
    <name type="common">Green sea-turtle</name>
    <name type="synonym">Chelonia agassizi</name>
    <dbReference type="NCBI Taxonomy" id="8469"/>
    <lineage>
        <taxon>Eukaryota</taxon>
        <taxon>Metazoa</taxon>
        <taxon>Chordata</taxon>
        <taxon>Craniata</taxon>
        <taxon>Vertebrata</taxon>
        <taxon>Euteleostomi</taxon>
        <taxon>Archelosauria</taxon>
        <taxon>Testudinata</taxon>
        <taxon>Testudines</taxon>
        <taxon>Cryptodira</taxon>
        <taxon>Durocryptodira</taxon>
        <taxon>Americhelydia</taxon>
        <taxon>Chelonioidea</taxon>
        <taxon>Cheloniidae</taxon>
        <taxon>Chelonia</taxon>
    </lineage>
</organism>
<dbReference type="PRINTS" id="PR00453">
    <property type="entry name" value="VWFADOMAIN"/>
</dbReference>
<dbReference type="SUPFAM" id="SSF53300">
    <property type="entry name" value="vWA-like"/>
    <property type="match status" value="1"/>
</dbReference>
<evidence type="ECO:0000313" key="16">
    <source>
        <dbReference type="Proteomes" id="UP000031443"/>
    </source>
</evidence>
<evidence type="ECO:0000256" key="5">
    <source>
        <dbReference type="ARBA" id="ARBA00022889"/>
    </source>
</evidence>
<dbReference type="PANTHER" id="PTHR23220:SF118">
    <property type="entry name" value="INTEGRIN ALPHA-X"/>
    <property type="match status" value="1"/>
</dbReference>
<keyword evidence="6 13" id="KW-1133">Transmembrane helix</keyword>
<dbReference type="Gene3D" id="1.20.5.930">
    <property type="entry name" value="Bicelle-embedded integrin alpha(iib) transmembrane segment"/>
    <property type="match status" value="1"/>
</dbReference>
<feature type="region of interest" description="Disordered" evidence="12">
    <location>
        <begin position="431"/>
        <end position="450"/>
    </location>
</feature>
<accession>M7AG43</accession>
<dbReference type="EMBL" id="KB607544">
    <property type="protein sequence ID" value="EMP23836.1"/>
    <property type="molecule type" value="Genomic_DNA"/>
</dbReference>
<keyword evidence="3 13" id="KW-0812">Transmembrane</keyword>
<evidence type="ECO:0000256" key="4">
    <source>
        <dbReference type="ARBA" id="ARBA00022737"/>
    </source>
</evidence>
<keyword evidence="5" id="KW-0130">Cell adhesion</keyword>
<reference evidence="16" key="1">
    <citation type="journal article" date="2013" name="Nat. Genet.">
        <title>The draft genomes of soft-shell turtle and green sea turtle yield insights into the development and evolution of the turtle-specific body plan.</title>
        <authorList>
            <person name="Wang Z."/>
            <person name="Pascual-Anaya J."/>
            <person name="Zadissa A."/>
            <person name="Li W."/>
            <person name="Niimura Y."/>
            <person name="Huang Z."/>
            <person name="Li C."/>
            <person name="White S."/>
            <person name="Xiong Z."/>
            <person name="Fang D."/>
            <person name="Wang B."/>
            <person name="Ming Y."/>
            <person name="Chen Y."/>
            <person name="Zheng Y."/>
            <person name="Kuraku S."/>
            <person name="Pignatelli M."/>
            <person name="Herrero J."/>
            <person name="Beal K."/>
            <person name="Nozawa M."/>
            <person name="Li Q."/>
            <person name="Wang J."/>
            <person name="Zhang H."/>
            <person name="Yu L."/>
            <person name="Shigenobu S."/>
            <person name="Wang J."/>
            <person name="Liu J."/>
            <person name="Flicek P."/>
            <person name="Searle S."/>
            <person name="Wang J."/>
            <person name="Kuratani S."/>
            <person name="Yin Y."/>
            <person name="Aken B."/>
            <person name="Zhang G."/>
            <person name="Irie N."/>
        </authorList>
    </citation>
    <scope>NUCLEOTIDE SEQUENCE [LARGE SCALE GENOMIC DNA]</scope>
</reference>
<evidence type="ECO:0000256" key="10">
    <source>
        <dbReference type="ARBA" id="ARBA00023170"/>
    </source>
</evidence>
<protein>
    <submittedName>
        <fullName evidence="15">Integrin alpha-D</fullName>
    </submittedName>
</protein>
<sequence>MSLGLSLAAHGSSLLVCGPTVHRACGENMYVNGYCFLLDQSLQQVRRIPDTLAECPSRVTDIALLMDGSGSIVPEDFGKMKTFLAEIMKRFRSTDTQFALVQYSHRFREHFNFFQYRKRRDPDRLLRSVTQLTGATYTATAIQKVVQELFTSWKGARDEATKILIVITDGEKSGDPLSYSHVIPEAESAGIIRYAIGVITERMIHRAELPVKYGIFVILNSLEESTKYVNFSVEDAGTSVPVTHRYEVKNLRQRSVPISVTFQFPVELSGVRVWDASEVVPSKPQLAQCTSEVGTTSSKDFVKQMSEHPLLDCSVATCKKIRCRIASLEMQQPLEFMIKGNVSFQWVSQTQQQKVSLVSEARIEYEEKKYTQKEGFVQRQVQTLVERSEVYNYLPIIVGSSVGGLVLLALITAALYKFGFFKRQYKQRMEGDGAEPAQSGASPPPNAPKQ</sequence>
<dbReference type="InterPro" id="IPR032695">
    <property type="entry name" value="Integrin_dom_sf"/>
</dbReference>
<evidence type="ECO:0000256" key="9">
    <source>
        <dbReference type="ARBA" id="ARBA00023157"/>
    </source>
</evidence>
<dbReference type="SMART" id="SM00327">
    <property type="entry name" value="VWA"/>
    <property type="match status" value="1"/>
</dbReference>
<dbReference type="PROSITE" id="PS00242">
    <property type="entry name" value="INTEGRIN_ALPHA"/>
    <property type="match status" value="1"/>
</dbReference>
<keyword evidence="10" id="KW-0675">Receptor</keyword>
<dbReference type="PROSITE" id="PS50234">
    <property type="entry name" value="VWFA"/>
    <property type="match status" value="1"/>
</dbReference>
<keyword evidence="9" id="KW-1015">Disulfide bond</keyword>
<dbReference type="Gene3D" id="3.40.50.410">
    <property type="entry name" value="von Willebrand factor, type A domain"/>
    <property type="match status" value="1"/>
</dbReference>
<dbReference type="InterPro" id="IPR048633">
    <property type="entry name" value="ITGAX-like_Ig_3"/>
</dbReference>
<dbReference type="GO" id="GO:0007229">
    <property type="term" value="P:integrin-mediated signaling pathway"/>
    <property type="evidence" value="ECO:0007669"/>
    <property type="project" value="UniProtKB-KW"/>
</dbReference>
<dbReference type="SUPFAM" id="SSF69179">
    <property type="entry name" value="Integrin domains"/>
    <property type="match status" value="1"/>
</dbReference>
<name>M7AG43_CHEMY</name>
<keyword evidence="16" id="KW-1185">Reference proteome</keyword>
<evidence type="ECO:0000256" key="2">
    <source>
        <dbReference type="ARBA" id="ARBA00008054"/>
    </source>
</evidence>
<gene>
    <name evidence="15" type="ORF">UY3_19102</name>
</gene>
<dbReference type="AlphaFoldDB" id="M7AG43"/>
<feature type="domain" description="VWFA" evidence="14">
    <location>
        <begin position="61"/>
        <end position="198"/>
    </location>
</feature>
<evidence type="ECO:0000256" key="11">
    <source>
        <dbReference type="ARBA" id="ARBA00023180"/>
    </source>
</evidence>
<dbReference type="STRING" id="8469.M7AG43"/>
<comment type="subcellular location">
    <subcellularLocation>
        <location evidence="1">Membrane</location>
        <topology evidence="1">Single-pass type I membrane protein</topology>
    </subcellularLocation>
</comment>
<dbReference type="GO" id="GO:0009897">
    <property type="term" value="C:external side of plasma membrane"/>
    <property type="evidence" value="ECO:0007669"/>
    <property type="project" value="TreeGrafter"/>
</dbReference>
<dbReference type="Gene3D" id="2.60.40.1530">
    <property type="entry name" value="ntegrin, alpha v. Chain A, domain 4"/>
    <property type="match status" value="1"/>
</dbReference>
<evidence type="ECO:0000256" key="7">
    <source>
        <dbReference type="ARBA" id="ARBA00023037"/>
    </source>
</evidence>
<dbReference type="Pfam" id="PF00092">
    <property type="entry name" value="VWA"/>
    <property type="match status" value="1"/>
</dbReference>
<proteinExistence type="inferred from homology"/>
<dbReference type="Proteomes" id="UP000031443">
    <property type="component" value="Unassembled WGS sequence"/>
</dbReference>
<evidence type="ECO:0000256" key="6">
    <source>
        <dbReference type="ARBA" id="ARBA00022989"/>
    </source>
</evidence>
<evidence type="ECO:0000256" key="13">
    <source>
        <dbReference type="SAM" id="Phobius"/>
    </source>
</evidence>
<dbReference type="PANTHER" id="PTHR23220">
    <property type="entry name" value="INTEGRIN ALPHA"/>
    <property type="match status" value="1"/>
</dbReference>
<dbReference type="Pfam" id="PF21520">
    <property type="entry name" value="ITGAX-like_Ig_3"/>
    <property type="match status" value="1"/>
</dbReference>
<keyword evidence="7 15" id="KW-0401">Integrin</keyword>
<dbReference type="GO" id="GO:0008305">
    <property type="term" value="C:integrin complex"/>
    <property type="evidence" value="ECO:0007669"/>
    <property type="project" value="TreeGrafter"/>
</dbReference>
<dbReference type="FunFam" id="1.20.5.930:FF:000004">
    <property type="entry name" value="Integrin subunit alpha M"/>
    <property type="match status" value="1"/>
</dbReference>
<dbReference type="InterPro" id="IPR036465">
    <property type="entry name" value="vWFA_dom_sf"/>
</dbReference>
<keyword evidence="8 13" id="KW-0472">Membrane</keyword>
<dbReference type="GO" id="GO:0005178">
    <property type="term" value="F:integrin binding"/>
    <property type="evidence" value="ECO:0007669"/>
    <property type="project" value="TreeGrafter"/>
</dbReference>
<keyword evidence="4" id="KW-0677">Repeat</keyword>
<evidence type="ECO:0000313" key="15">
    <source>
        <dbReference type="EMBL" id="EMP23836.1"/>
    </source>
</evidence>
<dbReference type="InterPro" id="IPR002035">
    <property type="entry name" value="VWF_A"/>
</dbReference>
<evidence type="ECO:0000256" key="12">
    <source>
        <dbReference type="SAM" id="MobiDB-lite"/>
    </source>
</evidence>
<dbReference type="InterPro" id="IPR018184">
    <property type="entry name" value="Integrin_alpha_C_CS"/>
</dbReference>
<evidence type="ECO:0000256" key="1">
    <source>
        <dbReference type="ARBA" id="ARBA00004479"/>
    </source>
</evidence>
<keyword evidence="11" id="KW-0325">Glycoprotein</keyword>
<dbReference type="GO" id="GO:0007160">
    <property type="term" value="P:cell-matrix adhesion"/>
    <property type="evidence" value="ECO:0007669"/>
    <property type="project" value="TreeGrafter"/>
</dbReference>
<evidence type="ECO:0000259" key="14">
    <source>
        <dbReference type="PROSITE" id="PS50234"/>
    </source>
</evidence>
<dbReference type="GO" id="GO:0033627">
    <property type="term" value="P:cell adhesion mediated by integrin"/>
    <property type="evidence" value="ECO:0007669"/>
    <property type="project" value="TreeGrafter"/>
</dbReference>
<dbReference type="GO" id="GO:0098609">
    <property type="term" value="P:cell-cell adhesion"/>
    <property type="evidence" value="ECO:0007669"/>
    <property type="project" value="TreeGrafter"/>
</dbReference>
<comment type="similarity">
    <text evidence="2">Belongs to the integrin alpha chain family.</text>
</comment>
<evidence type="ECO:0000256" key="3">
    <source>
        <dbReference type="ARBA" id="ARBA00022692"/>
    </source>
</evidence>
<evidence type="ECO:0000256" key="8">
    <source>
        <dbReference type="ARBA" id="ARBA00023136"/>
    </source>
</evidence>
<feature type="transmembrane region" description="Helical" evidence="13">
    <location>
        <begin position="393"/>
        <end position="416"/>
    </location>
</feature>